<feature type="transmembrane region" description="Helical" evidence="1">
    <location>
        <begin position="88"/>
        <end position="113"/>
    </location>
</feature>
<dbReference type="InterPro" id="IPR053220">
    <property type="entry name" value="Nematode_rcpt-like_serp_H"/>
</dbReference>
<accession>A0AA36CYU0</accession>
<protein>
    <recommendedName>
        <fullName evidence="4">G protein-coupled receptor</fullName>
    </recommendedName>
</protein>
<gene>
    <name evidence="2" type="ORF">MSPICULIGERA_LOCUS15117</name>
</gene>
<keyword evidence="1" id="KW-0812">Transmembrane</keyword>
<proteinExistence type="predicted"/>
<keyword evidence="3" id="KW-1185">Reference proteome</keyword>
<dbReference type="Proteomes" id="UP001177023">
    <property type="component" value="Unassembled WGS sequence"/>
</dbReference>
<evidence type="ECO:0000313" key="3">
    <source>
        <dbReference type="Proteomes" id="UP001177023"/>
    </source>
</evidence>
<dbReference type="InterPro" id="IPR019422">
    <property type="entry name" value="7TM_GPCR_serpentine_rcpt_Srh"/>
</dbReference>
<evidence type="ECO:0008006" key="4">
    <source>
        <dbReference type="Google" id="ProtNLM"/>
    </source>
</evidence>
<evidence type="ECO:0000256" key="1">
    <source>
        <dbReference type="SAM" id="Phobius"/>
    </source>
</evidence>
<feature type="transmembrane region" description="Helical" evidence="1">
    <location>
        <begin position="227"/>
        <end position="253"/>
    </location>
</feature>
<dbReference type="PANTHER" id="PTHR22941">
    <property type="entry name" value="SERPENTINE RECEPTOR"/>
    <property type="match status" value="1"/>
</dbReference>
<feature type="transmembrane region" description="Helical" evidence="1">
    <location>
        <begin position="182"/>
        <end position="207"/>
    </location>
</feature>
<organism evidence="2 3">
    <name type="scientific">Mesorhabditis spiculigera</name>
    <dbReference type="NCBI Taxonomy" id="96644"/>
    <lineage>
        <taxon>Eukaryota</taxon>
        <taxon>Metazoa</taxon>
        <taxon>Ecdysozoa</taxon>
        <taxon>Nematoda</taxon>
        <taxon>Chromadorea</taxon>
        <taxon>Rhabditida</taxon>
        <taxon>Rhabditina</taxon>
        <taxon>Rhabditomorpha</taxon>
        <taxon>Rhabditoidea</taxon>
        <taxon>Rhabditidae</taxon>
        <taxon>Mesorhabditinae</taxon>
        <taxon>Mesorhabditis</taxon>
    </lineage>
</organism>
<sequence>MDYPVYEEPVLYLRIMKATGFVTTIINAGTLLLIFFASSKKIGKYRYFLLAYQITSASFEFMLKIAMVELFVPAPVLRMHQTIMPIDVKICVLVALYVICAMTVATSLCIWYRHRQVLPLGHWARIGTFVIVCTKTEHGQGFILSNWLEAHPGHEELRLIPDIWVADVASVLPLLETDALSVLSITSLVVFMKVSILGTIVYVHAFFMLRQAACTMSEKTRRLHRRLLILLIIQMGIPMLTLASPFVGLALVLHQNWPLPQVANHAVALVIGSHGWTSSMAIVLLTDSYRQYLFGIFKTSLPRASVVARPEKPTAIYEEPVLYVKITAITGVLSTLINIGTFYLIISAMPKRMGQYRYFVLNHQAVASGAELYLKVCMVEIFQPAPAMRFHGALQWSRCRLEFIARFVDGFISTISIRIHGCQNTQIG</sequence>
<dbReference type="AlphaFoldDB" id="A0AA36CYU0"/>
<dbReference type="Pfam" id="PF10318">
    <property type="entry name" value="7TM_GPCR_Srh"/>
    <property type="match status" value="2"/>
</dbReference>
<comment type="caution">
    <text evidence="2">The sequence shown here is derived from an EMBL/GenBank/DDBJ whole genome shotgun (WGS) entry which is preliminary data.</text>
</comment>
<feature type="non-terminal residue" evidence="2">
    <location>
        <position position="428"/>
    </location>
</feature>
<dbReference type="PANTHER" id="PTHR22941:SF26">
    <property type="entry name" value="SERPENTINE RECEPTOR, CLASS H"/>
    <property type="match status" value="1"/>
</dbReference>
<name>A0AA36CYU0_9BILA</name>
<feature type="transmembrane region" description="Helical" evidence="1">
    <location>
        <begin position="322"/>
        <end position="346"/>
    </location>
</feature>
<feature type="transmembrane region" description="Helical" evidence="1">
    <location>
        <begin position="20"/>
        <end position="38"/>
    </location>
</feature>
<keyword evidence="1" id="KW-0472">Membrane</keyword>
<evidence type="ECO:0000313" key="2">
    <source>
        <dbReference type="EMBL" id="CAJ0576832.1"/>
    </source>
</evidence>
<dbReference type="EMBL" id="CATQJA010002647">
    <property type="protein sequence ID" value="CAJ0576832.1"/>
    <property type="molecule type" value="Genomic_DNA"/>
</dbReference>
<reference evidence="2" key="1">
    <citation type="submission" date="2023-06" db="EMBL/GenBank/DDBJ databases">
        <authorList>
            <person name="Delattre M."/>
        </authorList>
    </citation>
    <scope>NUCLEOTIDE SEQUENCE</scope>
    <source>
        <strain evidence="2">AF72</strain>
    </source>
</reference>
<keyword evidence="1" id="KW-1133">Transmembrane helix</keyword>